<proteinExistence type="predicted"/>
<dbReference type="AlphaFoldDB" id="A0A7Y8VRS5"/>
<dbReference type="InterPro" id="IPR023214">
    <property type="entry name" value="HAD_sf"/>
</dbReference>
<keyword evidence="1" id="KW-0378">Hydrolase</keyword>
<dbReference type="SFLD" id="SFLDG01135">
    <property type="entry name" value="C1.5.6:_HAD__Beta-PGM__Phospha"/>
    <property type="match status" value="1"/>
</dbReference>
<dbReference type="EMBL" id="JABXYR010000002">
    <property type="protein sequence ID" value="NWO23471.1"/>
    <property type="molecule type" value="Genomic_DNA"/>
</dbReference>
<dbReference type="PANTHER" id="PTHR43434:SF1">
    <property type="entry name" value="PHOSPHOGLYCOLATE PHOSPHATASE"/>
    <property type="match status" value="1"/>
</dbReference>
<dbReference type="SFLD" id="SFLDS00003">
    <property type="entry name" value="Haloacid_Dehalogenase"/>
    <property type="match status" value="1"/>
</dbReference>
<dbReference type="SFLD" id="SFLDG01129">
    <property type="entry name" value="C1.5:_HAD__Beta-PGM__Phosphata"/>
    <property type="match status" value="1"/>
</dbReference>
<dbReference type="InterPro" id="IPR041492">
    <property type="entry name" value="HAD_2"/>
</dbReference>
<dbReference type="InterPro" id="IPR006439">
    <property type="entry name" value="HAD-SF_hydro_IA"/>
</dbReference>
<dbReference type="GO" id="GO:0006281">
    <property type="term" value="P:DNA repair"/>
    <property type="evidence" value="ECO:0007669"/>
    <property type="project" value="TreeGrafter"/>
</dbReference>
<gene>
    <name evidence="1" type="ORF">HW270_05245</name>
</gene>
<dbReference type="Pfam" id="PF13419">
    <property type="entry name" value="HAD_2"/>
    <property type="match status" value="1"/>
</dbReference>
<dbReference type="InterPro" id="IPR036412">
    <property type="entry name" value="HAD-like_sf"/>
</dbReference>
<evidence type="ECO:0000313" key="1">
    <source>
        <dbReference type="EMBL" id="NWO23471.1"/>
    </source>
</evidence>
<dbReference type="InterPro" id="IPR050155">
    <property type="entry name" value="HAD-like_hydrolase_sf"/>
</dbReference>
<dbReference type="GO" id="GO:0005829">
    <property type="term" value="C:cytosol"/>
    <property type="evidence" value="ECO:0007669"/>
    <property type="project" value="TreeGrafter"/>
</dbReference>
<dbReference type="Gene3D" id="1.10.150.240">
    <property type="entry name" value="Putative phosphatase, domain 2"/>
    <property type="match status" value="1"/>
</dbReference>
<dbReference type="GO" id="GO:0008967">
    <property type="term" value="F:phosphoglycolate phosphatase activity"/>
    <property type="evidence" value="ECO:0007669"/>
    <property type="project" value="TreeGrafter"/>
</dbReference>
<reference evidence="1 2" key="1">
    <citation type="submission" date="2020-06" db="EMBL/GenBank/DDBJ databases">
        <title>Mogibacterium timidum strain W9173 genomic sequence.</title>
        <authorList>
            <person name="Wade W.G."/>
            <person name="Johnston C.D."/>
            <person name="Chen T."/>
            <person name="Dewhirst F.E."/>
        </authorList>
    </citation>
    <scope>NUCLEOTIDE SEQUENCE [LARGE SCALE GENOMIC DNA]</scope>
    <source>
        <strain evidence="1 2">W9173</strain>
    </source>
</reference>
<dbReference type="PANTHER" id="PTHR43434">
    <property type="entry name" value="PHOSPHOGLYCOLATE PHOSPHATASE"/>
    <property type="match status" value="1"/>
</dbReference>
<protein>
    <submittedName>
        <fullName evidence="1">HAD family hydrolase</fullName>
    </submittedName>
</protein>
<keyword evidence="2" id="KW-1185">Reference proteome</keyword>
<name>A0A7Y8VRS5_9FIRM</name>
<accession>A0A7Y8VRS5</accession>
<sequence>MKKHIVFDFDGTVLDTDQLIIDSWQAVFRRFRGEETTEKLILSTFGETVANTVQELFPEENAEEVMQVYRSYQQKHSAGAYRLYPGIRELLGELKEHRYKLSIVTSRLGNTTMQYLGEMGIKDKFDVIVTADDVTSPKPDPTPLLTAMDKLGVGRDESIMLGDTRFDIGCCVNAGVDSILVGWGRSCGRTSLRGLEPTYRIYQPGDLFEIIEG</sequence>
<dbReference type="NCBIfam" id="TIGR01549">
    <property type="entry name" value="HAD-SF-IA-v1"/>
    <property type="match status" value="1"/>
</dbReference>
<dbReference type="PRINTS" id="PR00413">
    <property type="entry name" value="HADHALOGNASE"/>
</dbReference>
<dbReference type="Gene3D" id="3.40.50.1000">
    <property type="entry name" value="HAD superfamily/HAD-like"/>
    <property type="match status" value="1"/>
</dbReference>
<evidence type="ECO:0000313" key="2">
    <source>
        <dbReference type="Proteomes" id="UP000526307"/>
    </source>
</evidence>
<organism evidence="1 2">
    <name type="scientific">Mogibacterium timidum</name>
    <dbReference type="NCBI Taxonomy" id="35519"/>
    <lineage>
        <taxon>Bacteria</taxon>
        <taxon>Bacillati</taxon>
        <taxon>Bacillota</taxon>
        <taxon>Clostridia</taxon>
        <taxon>Peptostreptococcales</taxon>
        <taxon>Anaerovoracaceae</taxon>
        <taxon>Mogibacterium</taxon>
    </lineage>
</organism>
<dbReference type="SUPFAM" id="SSF56784">
    <property type="entry name" value="HAD-like"/>
    <property type="match status" value="1"/>
</dbReference>
<dbReference type="RefSeq" id="WP_009643940.1">
    <property type="nucleotide sequence ID" value="NZ_CAJPUB010000018.1"/>
</dbReference>
<dbReference type="Proteomes" id="UP000526307">
    <property type="component" value="Unassembled WGS sequence"/>
</dbReference>
<dbReference type="InterPro" id="IPR023198">
    <property type="entry name" value="PGP-like_dom2"/>
</dbReference>
<comment type="caution">
    <text evidence="1">The sequence shown here is derived from an EMBL/GenBank/DDBJ whole genome shotgun (WGS) entry which is preliminary data.</text>
</comment>